<proteinExistence type="predicted"/>
<reference evidence="1 2" key="1">
    <citation type="submission" date="2016-05" db="EMBL/GenBank/DDBJ databases">
        <title>Microbial solvent formation.</title>
        <authorList>
            <person name="Poehlein A."/>
            <person name="Montoya Solano J.D."/>
            <person name="Flitsch S."/>
            <person name="Krabben P."/>
            <person name="Duerre P."/>
            <person name="Daniel R."/>
        </authorList>
    </citation>
    <scope>NUCLEOTIDE SEQUENCE [LARGE SCALE GENOMIC DNA]</scope>
    <source>
        <strain evidence="1 2">DSM 53</strain>
    </source>
</reference>
<sequence>MWKKSLLKVGGWMKYKIGDIFKKKRGFTIIESLAYIFLTTMILASGISLFTSMYRAYLESIQLSIKYNNYQNFFIDLDNIISEGGIKQITVNNNQIKFLKNDEFNSMDKIIKSYDGKVFIKYTRNDVTQTINTMLEDIDNLEIKGKGKLIYFILHDKDGREFIKCI</sequence>
<accession>A0A1S8SYQ7</accession>
<organism evidence="1 2">
    <name type="scientific">Clostridium beijerinckii</name>
    <name type="common">Clostridium MP</name>
    <dbReference type="NCBI Taxonomy" id="1520"/>
    <lineage>
        <taxon>Bacteria</taxon>
        <taxon>Bacillati</taxon>
        <taxon>Bacillota</taxon>
        <taxon>Clostridia</taxon>
        <taxon>Eubacteriales</taxon>
        <taxon>Clostridiaceae</taxon>
        <taxon>Clostridium</taxon>
    </lineage>
</organism>
<dbReference type="AlphaFoldDB" id="A0A1S8SYQ7"/>
<name>A0A1S8SYQ7_CLOBE</name>
<comment type="caution">
    <text evidence="1">The sequence shown here is derived from an EMBL/GenBank/DDBJ whole genome shotgun (WGS) entry which is preliminary data.</text>
</comment>
<evidence type="ECO:0000313" key="2">
    <source>
        <dbReference type="Proteomes" id="UP000190973"/>
    </source>
</evidence>
<dbReference type="RefSeq" id="WP_241407833.1">
    <property type="nucleotide sequence ID" value="NZ_JABAGD010000005.1"/>
</dbReference>
<gene>
    <name evidence="1" type="ORF">CLBCK_07340</name>
</gene>
<evidence type="ECO:0000313" key="1">
    <source>
        <dbReference type="EMBL" id="OOM63922.1"/>
    </source>
</evidence>
<protein>
    <submittedName>
        <fullName evidence="1">Uncharacterized protein</fullName>
    </submittedName>
</protein>
<dbReference type="Proteomes" id="UP000190973">
    <property type="component" value="Unassembled WGS sequence"/>
</dbReference>
<dbReference type="EMBL" id="LZZI01000008">
    <property type="protein sequence ID" value="OOM63922.1"/>
    <property type="molecule type" value="Genomic_DNA"/>
</dbReference>